<sequence>MLLGDITTLVFGGLVDQLAFSDICFDFCSWLVRLLAADCLGFICPFHYNGIIRFWTMMCKDYYDPTSWLAHCNQVHVLASFRGYCDGPFWLQPVPLFWFLVGLI</sequence>
<name>A0AAV7G1K9_DENCH</name>
<evidence type="ECO:0000313" key="2">
    <source>
        <dbReference type="Proteomes" id="UP000775213"/>
    </source>
</evidence>
<keyword evidence="2" id="KW-1185">Reference proteome</keyword>
<proteinExistence type="predicted"/>
<organism evidence="1 2">
    <name type="scientific">Dendrobium chrysotoxum</name>
    <name type="common">Orchid</name>
    <dbReference type="NCBI Taxonomy" id="161865"/>
    <lineage>
        <taxon>Eukaryota</taxon>
        <taxon>Viridiplantae</taxon>
        <taxon>Streptophyta</taxon>
        <taxon>Embryophyta</taxon>
        <taxon>Tracheophyta</taxon>
        <taxon>Spermatophyta</taxon>
        <taxon>Magnoliopsida</taxon>
        <taxon>Liliopsida</taxon>
        <taxon>Asparagales</taxon>
        <taxon>Orchidaceae</taxon>
        <taxon>Epidendroideae</taxon>
        <taxon>Malaxideae</taxon>
        <taxon>Dendrobiinae</taxon>
        <taxon>Dendrobium</taxon>
    </lineage>
</organism>
<dbReference type="Proteomes" id="UP000775213">
    <property type="component" value="Unassembled WGS sequence"/>
</dbReference>
<dbReference type="EMBL" id="JAGFBR010000018">
    <property type="protein sequence ID" value="KAH0450271.1"/>
    <property type="molecule type" value="Genomic_DNA"/>
</dbReference>
<gene>
    <name evidence="1" type="ORF">IEQ34_020963</name>
</gene>
<accession>A0AAV7G1K9</accession>
<comment type="caution">
    <text evidence="1">The sequence shown here is derived from an EMBL/GenBank/DDBJ whole genome shotgun (WGS) entry which is preliminary data.</text>
</comment>
<protein>
    <submittedName>
        <fullName evidence="1">Uncharacterized protein</fullName>
    </submittedName>
</protein>
<reference evidence="1 2" key="1">
    <citation type="journal article" date="2021" name="Hortic Res">
        <title>Chromosome-scale assembly of the Dendrobium chrysotoxum genome enhances the understanding of orchid evolution.</title>
        <authorList>
            <person name="Zhang Y."/>
            <person name="Zhang G.Q."/>
            <person name="Zhang D."/>
            <person name="Liu X.D."/>
            <person name="Xu X.Y."/>
            <person name="Sun W.H."/>
            <person name="Yu X."/>
            <person name="Zhu X."/>
            <person name="Wang Z.W."/>
            <person name="Zhao X."/>
            <person name="Zhong W.Y."/>
            <person name="Chen H."/>
            <person name="Yin W.L."/>
            <person name="Huang T."/>
            <person name="Niu S.C."/>
            <person name="Liu Z.J."/>
        </authorList>
    </citation>
    <scope>NUCLEOTIDE SEQUENCE [LARGE SCALE GENOMIC DNA]</scope>
    <source>
        <strain evidence="1">Lindl</strain>
    </source>
</reference>
<dbReference type="AlphaFoldDB" id="A0AAV7G1K9"/>
<evidence type="ECO:0000313" key="1">
    <source>
        <dbReference type="EMBL" id="KAH0450271.1"/>
    </source>
</evidence>